<reference evidence="1 2" key="1">
    <citation type="journal article" date="2020" name="Cell">
        <title>Large-Scale Comparative Analyses of Tick Genomes Elucidate Their Genetic Diversity and Vector Capacities.</title>
        <authorList>
            <consortium name="Tick Genome and Microbiome Consortium (TIGMIC)"/>
            <person name="Jia N."/>
            <person name="Wang J."/>
            <person name="Shi W."/>
            <person name="Du L."/>
            <person name="Sun Y."/>
            <person name="Zhan W."/>
            <person name="Jiang J.F."/>
            <person name="Wang Q."/>
            <person name="Zhang B."/>
            <person name="Ji P."/>
            <person name="Bell-Sakyi L."/>
            <person name="Cui X.M."/>
            <person name="Yuan T.T."/>
            <person name="Jiang B.G."/>
            <person name="Yang W.F."/>
            <person name="Lam T.T."/>
            <person name="Chang Q.C."/>
            <person name="Ding S.J."/>
            <person name="Wang X.J."/>
            <person name="Zhu J.G."/>
            <person name="Ruan X.D."/>
            <person name="Zhao L."/>
            <person name="Wei J.T."/>
            <person name="Ye R.Z."/>
            <person name="Que T.C."/>
            <person name="Du C.H."/>
            <person name="Zhou Y.H."/>
            <person name="Cheng J.X."/>
            <person name="Dai P.F."/>
            <person name="Guo W.B."/>
            <person name="Han X.H."/>
            <person name="Huang E.J."/>
            <person name="Li L.F."/>
            <person name="Wei W."/>
            <person name="Gao Y.C."/>
            <person name="Liu J.Z."/>
            <person name="Shao H.Z."/>
            <person name="Wang X."/>
            <person name="Wang C.C."/>
            <person name="Yang T.C."/>
            <person name="Huo Q.B."/>
            <person name="Li W."/>
            <person name="Chen H.Y."/>
            <person name="Chen S.E."/>
            <person name="Zhou L.G."/>
            <person name="Ni X.B."/>
            <person name="Tian J.H."/>
            <person name="Sheng Y."/>
            <person name="Liu T."/>
            <person name="Pan Y.S."/>
            <person name="Xia L.Y."/>
            <person name="Li J."/>
            <person name="Zhao F."/>
            <person name="Cao W.C."/>
        </authorList>
    </citation>
    <scope>NUCLEOTIDE SEQUENCE [LARGE SCALE GENOMIC DNA]</scope>
    <source>
        <strain evidence="1">Iper-2018</strain>
    </source>
</reference>
<protein>
    <submittedName>
        <fullName evidence="1">Uncharacterized protein</fullName>
    </submittedName>
</protein>
<dbReference type="Proteomes" id="UP000805193">
    <property type="component" value="Unassembled WGS sequence"/>
</dbReference>
<sequence length="148" mass="16637">MGEYHLLGDAAYPLRETLVTPFRDYGTLTNQQKSFNTKLSSTRVLIENAIGLLKQRFRQLINLEFPTVRRMSTFIIACCVLHNLCIDSGDTEIRDAEVEELRRQGLLRVDSRGSPEEDLPGVSLSDAALSVLGRIKRDRLVSSLFPNG</sequence>
<proteinExistence type="predicted"/>
<evidence type="ECO:0000313" key="1">
    <source>
        <dbReference type="EMBL" id="KAG0440850.1"/>
    </source>
</evidence>
<keyword evidence="2" id="KW-1185">Reference proteome</keyword>
<organism evidence="1 2">
    <name type="scientific">Ixodes persulcatus</name>
    <name type="common">Taiga tick</name>
    <dbReference type="NCBI Taxonomy" id="34615"/>
    <lineage>
        <taxon>Eukaryota</taxon>
        <taxon>Metazoa</taxon>
        <taxon>Ecdysozoa</taxon>
        <taxon>Arthropoda</taxon>
        <taxon>Chelicerata</taxon>
        <taxon>Arachnida</taxon>
        <taxon>Acari</taxon>
        <taxon>Parasitiformes</taxon>
        <taxon>Ixodida</taxon>
        <taxon>Ixodoidea</taxon>
        <taxon>Ixodidae</taxon>
        <taxon>Ixodinae</taxon>
        <taxon>Ixodes</taxon>
    </lineage>
</organism>
<dbReference type="EMBL" id="JABSTQ010004840">
    <property type="protein sequence ID" value="KAG0440850.1"/>
    <property type="molecule type" value="Genomic_DNA"/>
</dbReference>
<name>A0AC60QU03_IXOPE</name>
<evidence type="ECO:0000313" key="2">
    <source>
        <dbReference type="Proteomes" id="UP000805193"/>
    </source>
</evidence>
<accession>A0AC60QU03</accession>
<gene>
    <name evidence="1" type="ORF">HPB47_016149</name>
</gene>
<comment type="caution">
    <text evidence="1">The sequence shown here is derived from an EMBL/GenBank/DDBJ whole genome shotgun (WGS) entry which is preliminary data.</text>
</comment>